<dbReference type="RefSeq" id="XP_025837359.1">
    <property type="nucleotide sequence ID" value="XM_025981574.1"/>
</dbReference>
<protein>
    <submittedName>
        <fullName evidence="4">Uncharacterized protein LOC108745216</fullName>
    </submittedName>
</protein>
<evidence type="ECO:0000256" key="2">
    <source>
        <dbReference type="SAM" id="MobiDB-lite"/>
    </source>
</evidence>
<dbReference type="InterPro" id="IPR042401">
    <property type="entry name" value="SPMAP2-like"/>
</dbReference>
<keyword evidence="3" id="KW-1185">Reference proteome</keyword>
<evidence type="ECO:0000313" key="4">
    <source>
        <dbReference type="RefSeq" id="XP_025837359.1"/>
    </source>
</evidence>
<dbReference type="Pfam" id="PF14912">
    <property type="entry name" value="THEG"/>
    <property type="match status" value="3"/>
</dbReference>
<proteinExistence type="predicted"/>
<dbReference type="KEGG" id="apln:108745216"/>
<dbReference type="Proteomes" id="UP000192223">
    <property type="component" value="Unplaced"/>
</dbReference>
<dbReference type="PANTHER" id="PTHR15901:SF16">
    <property type="entry name" value="TESTICULAR HAPLOID EXPRESSED GENE PROTEIN"/>
    <property type="match status" value="1"/>
</dbReference>
<dbReference type="SMART" id="SM00705">
    <property type="entry name" value="THEG"/>
    <property type="match status" value="2"/>
</dbReference>
<feature type="compositionally biased region" description="Pro residues" evidence="2">
    <location>
        <begin position="1"/>
        <end position="11"/>
    </location>
</feature>
<name>A0A7F5RMV8_AGRPL</name>
<feature type="compositionally biased region" description="Pro residues" evidence="2">
    <location>
        <begin position="18"/>
        <end position="28"/>
    </location>
</feature>
<dbReference type="OrthoDB" id="25466at2759"/>
<dbReference type="PANTHER" id="PTHR15901">
    <property type="entry name" value="TESTICULAR HAPLOID EXPRESSED GENE PROTEIN"/>
    <property type="match status" value="1"/>
</dbReference>
<dbReference type="InterPro" id="IPR006623">
    <property type="entry name" value="THEG"/>
</dbReference>
<reference evidence="4" key="1">
    <citation type="submission" date="2025-08" db="UniProtKB">
        <authorList>
            <consortium name="RefSeq"/>
        </authorList>
    </citation>
    <scope>IDENTIFICATION</scope>
    <source>
        <tissue evidence="4">Entire body</tissue>
    </source>
</reference>
<accession>A0A7F5RMV8</accession>
<dbReference type="GeneID" id="108745216"/>
<dbReference type="InParanoid" id="A0A7F5RMV8"/>
<gene>
    <name evidence="4" type="primary">LOC108745216</name>
</gene>
<sequence length="332" mass="38627">MPIVPPKCPPIPERKLPPRLPPPPPPLPDVDPKFLKILEKYKYNWRLTQLSRARKIVKKFVQKKEPIGYYESPVKPGVLKGKIPERTKDVKTIPLWKLNLQKKYFRTCRNVPKKQRKKRYRIVNANVKKTWNSVYYYYKKALAAKKKKEEAARASIDSKTKKKSKSKAERLKEAIEYCKSIAVPKKVFQPTPKPRKVVKDWNTLLVHLDTLSEPVRKTRKYKRPSIDSQYVDPSKVSPKALKYQISSRVDDLAHKLPERYTRKEKPIIPGAVKRGALKAKITPRIEEISAPKKRADAPEMDVKENPFSVSKNALKYKPTPRIEELAKPVERK</sequence>
<evidence type="ECO:0000256" key="1">
    <source>
        <dbReference type="ARBA" id="ARBA00022737"/>
    </source>
</evidence>
<organism evidence="3 4">
    <name type="scientific">Agrilus planipennis</name>
    <name type="common">Emerald ash borer</name>
    <name type="synonym">Agrilus marcopoli</name>
    <dbReference type="NCBI Taxonomy" id="224129"/>
    <lineage>
        <taxon>Eukaryota</taxon>
        <taxon>Metazoa</taxon>
        <taxon>Ecdysozoa</taxon>
        <taxon>Arthropoda</taxon>
        <taxon>Hexapoda</taxon>
        <taxon>Insecta</taxon>
        <taxon>Pterygota</taxon>
        <taxon>Neoptera</taxon>
        <taxon>Endopterygota</taxon>
        <taxon>Coleoptera</taxon>
        <taxon>Polyphaga</taxon>
        <taxon>Elateriformia</taxon>
        <taxon>Buprestoidea</taxon>
        <taxon>Buprestidae</taxon>
        <taxon>Agrilinae</taxon>
        <taxon>Agrilus</taxon>
    </lineage>
</organism>
<dbReference type="CTD" id="42585"/>
<keyword evidence="1" id="KW-0677">Repeat</keyword>
<dbReference type="AlphaFoldDB" id="A0A7F5RMV8"/>
<evidence type="ECO:0000313" key="3">
    <source>
        <dbReference type="Proteomes" id="UP000192223"/>
    </source>
</evidence>
<feature type="region of interest" description="Disordered" evidence="2">
    <location>
        <begin position="1"/>
        <end position="28"/>
    </location>
</feature>